<dbReference type="AlphaFoldDB" id="A0A6H1ZZ32"/>
<reference evidence="1" key="1">
    <citation type="submission" date="2020-03" db="EMBL/GenBank/DDBJ databases">
        <title>The deep terrestrial virosphere.</title>
        <authorList>
            <person name="Holmfeldt K."/>
            <person name="Nilsson E."/>
            <person name="Simone D."/>
            <person name="Lopez-Fernandez M."/>
            <person name="Wu X."/>
            <person name="de Brujin I."/>
            <person name="Lundin D."/>
            <person name="Andersson A."/>
            <person name="Bertilsson S."/>
            <person name="Dopson M."/>
        </authorList>
    </citation>
    <scope>NUCLEOTIDE SEQUENCE</scope>
    <source>
        <strain evidence="1">TM448A02821</strain>
    </source>
</reference>
<name>A0A6H1ZZ32_9ZZZZ</name>
<organism evidence="1">
    <name type="scientific">viral metagenome</name>
    <dbReference type="NCBI Taxonomy" id="1070528"/>
    <lineage>
        <taxon>unclassified sequences</taxon>
        <taxon>metagenomes</taxon>
        <taxon>organismal metagenomes</taxon>
    </lineage>
</organism>
<sequence length="485" mass="52685">MSIPYIISKFRGGVSDETSIGVEGSYKFGHSLDIHARQGALTAKQAMVTVFDVNRTTQTGIIQHFVPATDGTTYCFGSTGSVFARSGDGAWNFVYNDENGAIKGAYEWGLNDGTTYLMWTTNTSIARKLLQGVDITPDSGTARWTDAIADWRTTLDPADYHTMRQACGSLMIANGNFLAKVDYDGTFNNAALNLRPGHLIKAIEERDDYVILGSYRKDNSEEGHIWSWITTATNWIQKKRIPVKGVNALINTEMLLLQGGADGELFFSDFVNATPLHGIIGGGQTEPDGVSIEDDLAIFGIYNGDNPGIWSYGRKRKNRPHALNYDYRLAQTVAGSSISTIAAVVMADGLLMASWGTTDGSTSEYGVDSVSFTTKATAVYEGLEFDGNSPHLKKMFDTVKLILSPLVSGTSVSVKYRTDKQTSWQYAVMGSGGTTFSEADAVEAIFSIGKPAAIYEVGVELNPTGNNSPEVLDIITYLSNESYDF</sequence>
<proteinExistence type="predicted"/>
<evidence type="ECO:0000313" key="1">
    <source>
        <dbReference type="EMBL" id="QJA52577.1"/>
    </source>
</evidence>
<protein>
    <submittedName>
        <fullName evidence="1">Uncharacterized protein</fullName>
    </submittedName>
</protein>
<accession>A0A6H1ZZ32</accession>
<dbReference type="EMBL" id="MT144351">
    <property type="protein sequence ID" value="QJA52577.1"/>
    <property type="molecule type" value="Genomic_DNA"/>
</dbReference>
<gene>
    <name evidence="1" type="ORF">TM448A02821_0001</name>
</gene>